<dbReference type="Proteomes" id="UP001183202">
    <property type="component" value="Unassembled WGS sequence"/>
</dbReference>
<dbReference type="EMBL" id="JAVREJ010000002">
    <property type="protein sequence ID" value="MDT0348902.1"/>
    <property type="molecule type" value="Genomic_DNA"/>
</dbReference>
<sequence length="245" mass="23321">MSAGSLEISRTAARRGAAAVLVAGCASAFLVGIGEISRAAAQTTTVSLGAAAPFAVLASGAVTGSGTSSVTGDVGGSAVTGLDDQITGTITTSGDTLTQARADLVEADDAVASAAVTNETTTVSGTLGPGVYGLSGAITVSGPVTLDAGGNADATFIFKTDSTLTTADGANVTLAGGAKASNVFWLAGNSATVDGTVAGTVFGRSGITVRNGANVTGHLYSRGGTVTLDAATVRRSEGAGGAGNG</sequence>
<evidence type="ECO:0000256" key="2">
    <source>
        <dbReference type="ARBA" id="ARBA00022729"/>
    </source>
</evidence>
<name>A0ABU2N4Q9_9PSEU</name>
<proteinExistence type="inferred from homology"/>
<keyword evidence="2" id="KW-0732">Signal</keyword>
<evidence type="ECO:0000313" key="4">
    <source>
        <dbReference type="Proteomes" id="UP001183202"/>
    </source>
</evidence>
<reference evidence="4" key="1">
    <citation type="submission" date="2023-07" db="EMBL/GenBank/DDBJ databases">
        <title>30 novel species of actinomycetes from the DSMZ collection.</title>
        <authorList>
            <person name="Nouioui I."/>
        </authorList>
    </citation>
    <scope>NUCLEOTIDE SEQUENCE [LARGE SCALE GENOMIC DNA]</scope>
    <source>
        <strain evidence="4">DSM 45834</strain>
    </source>
</reference>
<accession>A0ABU2N4Q9</accession>
<organism evidence="3 4">
    <name type="scientific">Pseudonocardia charpentierae</name>
    <dbReference type="NCBI Taxonomy" id="3075545"/>
    <lineage>
        <taxon>Bacteria</taxon>
        <taxon>Bacillati</taxon>
        <taxon>Actinomycetota</taxon>
        <taxon>Actinomycetes</taxon>
        <taxon>Pseudonocardiales</taxon>
        <taxon>Pseudonocardiaceae</taxon>
        <taxon>Pseudonocardia</taxon>
    </lineage>
</organism>
<gene>
    <name evidence="3" type="ORF">RM445_05120</name>
</gene>
<evidence type="ECO:0000313" key="3">
    <source>
        <dbReference type="EMBL" id="MDT0348902.1"/>
    </source>
</evidence>
<comment type="caution">
    <text evidence="3">The sequence shown here is derived from an EMBL/GenBank/DDBJ whole genome shotgun (WGS) entry which is preliminary data.</text>
</comment>
<dbReference type="Pfam" id="PF11999">
    <property type="entry name" value="Ice_binding"/>
    <property type="match status" value="1"/>
</dbReference>
<evidence type="ECO:0000256" key="1">
    <source>
        <dbReference type="ARBA" id="ARBA00005445"/>
    </source>
</evidence>
<dbReference type="RefSeq" id="WP_311554925.1">
    <property type="nucleotide sequence ID" value="NZ_JAVREJ010000002.1"/>
</dbReference>
<keyword evidence="4" id="KW-1185">Reference proteome</keyword>
<comment type="similarity">
    <text evidence="1">Belongs to the ice-binding protein family.</text>
</comment>
<dbReference type="InterPro" id="IPR021884">
    <property type="entry name" value="Ice-bd_prot"/>
</dbReference>
<protein>
    <submittedName>
        <fullName evidence="3">Ice-binding family protein</fullName>
    </submittedName>
</protein>